<proteinExistence type="predicted"/>
<feature type="compositionally biased region" description="Low complexity" evidence="1">
    <location>
        <begin position="218"/>
        <end position="234"/>
    </location>
</feature>
<dbReference type="RefSeq" id="XP_062789451.1">
    <property type="nucleotide sequence ID" value="XM_062933400.1"/>
</dbReference>
<accession>A0ABZ1CSR6</accession>
<reference evidence="2 3" key="1">
    <citation type="submission" date="2024-01" db="EMBL/GenBank/DDBJ databases">
        <title>Comparative genomics of Cryptococcus and Kwoniella reveals pathogenesis evolution and contrasting modes of karyotype evolution via chromosome fusion or intercentromeric recombination.</title>
        <authorList>
            <person name="Coelho M.A."/>
            <person name="David-Palma M."/>
            <person name="Shea T."/>
            <person name="Bowers K."/>
            <person name="McGinley-Smith S."/>
            <person name="Mohammad A.W."/>
            <person name="Gnirke A."/>
            <person name="Yurkov A.M."/>
            <person name="Nowrousian M."/>
            <person name="Sun S."/>
            <person name="Cuomo C.A."/>
            <person name="Heitman J."/>
        </authorList>
    </citation>
    <scope>NUCLEOTIDE SEQUENCE [LARGE SCALE GENOMIC DNA]</scope>
    <source>
        <strain evidence="2">CBS 11374</strain>
    </source>
</reference>
<sequence length="525" mass="57240">MILGSPYQTILTLTTSAFHYPPFALISQRAVPHQPHLSLQLRTSPTGAEDKDQDMYSRDRDRLSIDTFTIGLDRDALFSRKNDVANLLKHLGPAVEDREEGISSICDYIEGKRSKGKNDEEIRRKLGILEAMVPAGLGDVFVNASLRSGLALKITQCPPFPIRPVHRARISLSSMMTSSSSSSRHSLVPVPVLSSAILESHPCSALSDSSEEPSAANSLSPTSNYPSSSSPSSSCFCRNSPDHGISPLPPLTSDPDSPSTPLTYPSTSSLGRAPTLLSPLALGGWGRQWERSFLFRTKPQSDGNRINLERFPIPPEHTPSPSIPSPDRNSDVNSSCSIPPSSSASWIENKERPKRSVYVHALTKGKQVPLLGIDVNISQPRSSYFIAGDISPIDPDPGYGVSPTKSGMTERTLDQSWLSISDDSMNLPSSSFASVSDDSENRWEWEDPRALDDEQKTVTGVESSRWSAIWSDMSSTEMPDQGISHLPTEASMIRDAYLNMIQPSKLSNMPGPEQGDSQTLLMAYA</sequence>
<dbReference type="Proteomes" id="UP001329825">
    <property type="component" value="Chromosome 2"/>
</dbReference>
<dbReference type="EMBL" id="CP141882">
    <property type="protein sequence ID" value="WRT64711.1"/>
    <property type="molecule type" value="Genomic_DNA"/>
</dbReference>
<feature type="region of interest" description="Disordered" evidence="1">
    <location>
        <begin position="36"/>
        <end position="56"/>
    </location>
</feature>
<feature type="region of interest" description="Disordered" evidence="1">
    <location>
        <begin position="204"/>
        <end position="270"/>
    </location>
</feature>
<protein>
    <submittedName>
        <fullName evidence="2">Uncharacterized protein</fullName>
    </submittedName>
</protein>
<feature type="compositionally biased region" description="Pro residues" evidence="1">
    <location>
        <begin position="312"/>
        <end position="324"/>
    </location>
</feature>
<keyword evidence="3" id="KW-1185">Reference proteome</keyword>
<evidence type="ECO:0000256" key="1">
    <source>
        <dbReference type="SAM" id="MobiDB-lite"/>
    </source>
</evidence>
<organism evidence="2 3">
    <name type="scientific">Kwoniella shivajii</name>
    <dbReference type="NCBI Taxonomy" id="564305"/>
    <lineage>
        <taxon>Eukaryota</taxon>
        <taxon>Fungi</taxon>
        <taxon>Dikarya</taxon>
        <taxon>Basidiomycota</taxon>
        <taxon>Agaricomycotina</taxon>
        <taxon>Tremellomycetes</taxon>
        <taxon>Tremellales</taxon>
        <taxon>Cryptococcaceae</taxon>
        <taxon>Kwoniella</taxon>
    </lineage>
</organism>
<evidence type="ECO:0000313" key="2">
    <source>
        <dbReference type="EMBL" id="WRT64711.1"/>
    </source>
</evidence>
<feature type="compositionally biased region" description="Low complexity" evidence="1">
    <location>
        <begin position="331"/>
        <end position="345"/>
    </location>
</feature>
<name>A0ABZ1CSR6_9TREE</name>
<dbReference type="GeneID" id="87953776"/>
<feature type="compositionally biased region" description="Low complexity" evidence="1">
    <location>
        <begin position="253"/>
        <end position="270"/>
    </location>
</feature>
<evidence type="ECO:0000313" key="3">
    <source>
        <dbReference type="Proteomes" id="UP001329825"/>
    </source>
</evidence>
<feature type="region of interest" description="Disordered" evidence="1">
    <location>
        <begin position="300"/>
        <end position="347"/>
    </location>
</feature>
<gene>
    <name evidence="2" type="ORF">IL334_001645</name>
</gene>